<protein>
    <submittedName>
        <fullName evidence="2">Uncharacterized protein</fullName>
    </submittedName>
</protein>
<proteinExistence type="predicted"/>
<feature type="compositionally biased region" description="Polar residues" evidence="1">
    <location>
        <begin position="8"/>
        <end position="19"/>
    </location>
</feature>
<gene>
    <name evidence="2" type="ORF">FB472_2812</name>
</gene>
<organism evidence="2 3">
    <name type="scientific">Rhodoglobus vestalii</name>
    <dbReference type="NCBI Taxonomy" id="193384"/>
    <lineage>
        <taxon>Bacteria</taxon>
        <taxon>Bacillati</taxon>
        <taxon>Actinomycetota</taxon>
        <taxon>Actinomycetes</taxon>
        <taxon>Micrococcales</taxon>
        <taxon>Microbacteriaceae</taxon>
        <taxon>Rhodoglobus</taxon>
    </lineage>
</organism>
<dbReference type="Proteomes" id="UP000316560">
    <property type="component" value="Unassembled WGS sequence"/>
</dbReference>
<evidence type="ECO:0000313" key="3">
    <source>
        <dbReference type="Proteomes" id="UP000316560"/>
    </source>
</evidence>
<accession>A0A8H2PV07</accession>
<feature type="region of interest" description="Disordered" evidence="1">
    <location>
        <begin position="1"/>
        <end position="26"/>
    </location>
</feature>
<keyword evidence="3" id="KW-1185">Reference proteome</keyword>
<comment type="caution">
    <text evidence="2">The sequence shown here is derived from an EMBL/GenBank/DDBJ whole genome shotgun (WGS) entry which is preliminary data.</text>
</comment>
<reference evidence="2 3" key="1">
    <citation type="submission" date="2019-06" db="EMBL/GenBank/DDBJ databases">
        <title>Sequencing the genomes of 1000 actinobacteria strains.</title>
        <authorList>
            <person name="Klenk H.-P."/>
        </authorList>
    </citation>
    <scope>NUCLEOTIDE SEQUENCE [LARGE SCALE GENOMIC DNA]</scope>
    <source>
        <strain evidence="2 3">DSM 21947</strain>
    </source>
</reference>
<dbReference type="AlphaFoldDB" id="A0A8H2PV07"/>
<evidence type="ECO:0000256" key="1">
    <source>
        <dbReference type="SAM" id="MobiDB-lite"/>
    </source>
</evidence>
<evidence type="ECO:0000313" key="2">
    <source>
        <dbReference type="EMBL" id="TQO21141.1"/>
    </source>
</evidence>
<name>A0A8H2PV07_9MICO</name>
<sequence length="63" mass="6778">MSLPVATSRHTFADTSATTPRPHHIKPAPLSRQILALTGQLETLALAKKPATVKPPVNRAWNA</sequence>
<dbReference type="EMBL" id="VFRA01000001">
    <property type="protein sequence ID" value="TQO21141.1"/>
    <property type="molecule type" value="Genomic_DNA"/>
</dbReference>